<name>A0ACD1I837_9EURO</name>
<proteinExistence type="predicted"/>
<protein>
    <submittedName>
        <fullName evidence="1">ThiJ/PfpI family protein</fullName>
    </submittedName>
</protein>
<keyword evidence="2" id="KW-1185">Reference proteome</keyword>
<organism evidence="1 2">
    <name type="scientific">Aspergillus costaricaensis CBS 115574</name>
    <dbReference type="NCBI Taxonomy" id="1448317"/>
    <lineage>
        <taxon>Eukaryota</taxon>
        <taxon>Fungi</taxon>
        <taxon>Dikarya</taxon>
        <taxon>Ascomycota</taxon>
        <taxon>Pezizomycotina</taxon>
        <taxon>Eurotiomycetes</taxon>
        <taxon>Eurotiomycetidae</taxon>
        <taxon>Eurotiales</taxon>
        <taxon>Aspergillaceae</taxon>
        <taxon>Aspergillus</taxon>
        <taxon>Aspergillus subgen. Circumdati</taxon>
    </lineage>
</organism>
<dbReference type="Proteomes" id="UP000249748">
    <property type="component" value="Unassembled WGS sequence"/>
</dbReference>
<evidence type="ECO:0000313" key="1">
    <source>
        <dbReference type="EMBL" id="RAK86524.1"/>
    </source>
</evidence>
<reference evidence="1" key="1">
    <citation type="submission" date="2018-02" db="EMBL/GenBank/DDBJ databases">
        <title>The genomes of Aspergillus section Nigri reveals drivers in fungal speciation.</title>
        <authorList>
            <consortium name="DOE Joint Genome Institute"/>
            <person name="Vesth T.C."/>
            <person name="Nybo J."/>
            <person name="Theobald S."/>
            <person name="Brandl J."/>
            <person name="Frisvad J.C."/>
            <person name="Nielsen K.F."/>
            <person name="Lyhne E.K."/>
            <person name="Kogle M.E."/>
            <person name="Kuo A."/>
            <person name="Riley R."/>
            <person name="Clum A."/>
            <person name="Nolan M."/>
            <person name="Lipzen A."/>
            <person name="Salamov A."/>
            <person name="Henrissat B."/>
            <person name="Wiebenga A."/>
            <person name="De vries R.P."/>
            <person name="Grigoriev I.V."/>
            <person name="Mortensen U.H."/>
            <person name="Andersen M.R."/>
            <person name="Baker S.E."/>
        </authorList>
    </citation>
    <scope>NUCLEOTIDE SEQUENCE</scope>
    <source>
        <strain evidence="1">CBS 115574</strain>
    </source>
</reference>
<evidence type="ECO:0000313" key="2">
    <source>
        <dbReference type="Proteomes" id="UP000249748"/>
    </source>
</evidence>
<gene>
    <name evidence="1" type="ORF">BO79DRAFT_246896</name>
</gene>
<accession>A0ACD1I837</accession>
<sequence>MPSKKVLIILSDATSFPLHNTSTGTQEQPTGFFLPELAKPLSKLLSAGHEVTFASPKGLTPQPDPNSESLLTFAGNFYERQREQELIERMRRENGFSSPRPFASISDEELKTFAAVFIPGGHAPLVDLGGDEELGRILRYFHQENKPTAAICHGPLALLSTRKVGDGEFVYKGYEITCWSDAEEKVMETLLRGEIDKVESQLRDAGAVMVEGGREKLGKTTLCRELLTGGNPLAAEELGERFVRMGLWVGEEV</sequence>
<dbReference type="EMBL" id="KZ824559">
    <property type="protein sequence ID" value="RAK86524.1"/>
    <property type="molecule type" value="Genomic_DNA"/>
</dbReference>